<dbReference type="GO" id="GO:0005507">
    <property type="term" value="F:copper ion binding"/>
    <property type="evidence" value="ECO:0007669"/>
    <property type="project" value="InterPro"/>
</dbReference>
<dbReference type="SUPFAM" id="SSF49503">
    <property type="entry name" value="Cupredoxins"/>
    <property type="match status" value="3"/>
</dbReference>
<evidence type="ECO:0000313" key="12">
    <source>
        <dbReference type="Proteomes" id="UP000799118"/>
    </source>
</evidence>
<dbReference type="InterPro" id="IPR008972">
    <property type="entry name" value="Cupredoxin"/>
</dbReference>
<reference evidence="11" key="1">
    <citation type="journal article" date="2019" name="Environ. Microbiol.">
        <title>Fungal ecological strategies reflected in gene transcription - a case study of two litter decomposers.</title>
        <authorList>
            <person name="Barbi F."/>
            <person name="Kohler A."/>
            <person name="Barry K."/>
            <person name="Baskaran P."/>
            <person name="Daum C."/>
            <person name="Fauchery L."/>
            <person name="Ihrmark K."/>
            <person name="Kuo A."/>
            <person name="LaButti K."/>
            <person name="Lipzen A."/>
            <person name="Morin E."/>
            <person name="Grigoriev I.V."/>
            <person name="Henrissat B."/>
            <person name="Lindahl B."/>
            <person name="Martin F."/>
        </authorList>
    </citation>
    <scope>NUCLEOTIDE SEQUENCE</scope>
    <source>
        <strain evidence="11">JB14</strain>
    </source>
</reference>
<keyword evidence="12" id="KW-1185">Reference proteome</keyword>
<evidence type="ECO:0000256" key="6">
    <source>
        <dbReference type="ARBA" id="ARBA00023180"/>
    </source>
</evidence>
<evidence type="ECO:0000313" key="11">
    <source>
        <dbReference type="EMBL" id="KAE9405285.1"/>
    </source>
</evidence>
<feature type="signal peptide" evidence="7">
    <location>
        <begin position="1"/>
        <end position="25"/>
    </location>
</feature>
<evidence type="ECO:0000256" key="3">
    <source>
        <dbReference type="ARBA" id="ARBA00023002"/>
    </source>
</evidence>
<proteinExistence type="inferred from homology"/>
<evidence type="ECO:0000256" key="2">
    <source>
        <dbReference type="ARBA" id="ARBA00022723"/>
    </source>
</evidence>
<sequence length="421" mass="45871">MAPVQVILILAVLVHVFDLQILVSAATVTRDLFVVNENLAPDGFSRSTVVGDSFQLNVTDLLTDSSMNRSTSIHWHGLFQKTTNYVDGVAFVSQCPIVPNNSFLYNFTVPDQAGTFWYHSHLSVQYCDGLRGPFVIYDDAHDRSLYGYDIDDDSTVITIGDWYHDNSLVLFAAKGPQVPVSTLINGLGRSTLNSTTPLAVVKVDGNLIAKQTVDLIVLYPGQRYSFILLADQDPSKTYGIRALYALLELLVDTLRIPLSSGDPNGTVQQNPIIPLNESELVPLLDPAPPEGVNPFVVNITLGLIGHAAFSMNDVQWMDPPVPVLLQIISGAQTPQSLLPSGSVYTLPPNQTIEITLVNPMGGAPHPFHLHGHAFSVVKPAGGPSNYVNPVRRDVAAVAANDITTIRFVTDNPGPWMLHWYV</sequence>
<keyword evidence="6" id="KW-0325">Glycoprotein</keyword>
<evidence type="ECO:0000259" key="10">
    <source>
        <dbReference type="Pfam" id="PF07732"/>
    </source>
</evidence>
<comment type="similarity">
    <text evidence="1">Belongs to the multicopper oxidase family.</text>
</comment>
<dbReference type="EMBL" id="ML769410">
    <property type="protein sequence ID" value="KAE9405285.1"/>
    <property type="molecule type" value="Genomic_DNA"/>
</dbReference>
<accession>A0A6A4I9B8</accession>
<keyword evidence="2" id="KW-0479">Metal-binding</keyword>
<name>A0A6A4I9B8_9AGAR</name>
<dbReference type="InterPro" id="IPR001117">
    <property type="entry name" value="Cu-oxidase_2nd"/>
</dbReference>
<feature type="domain" description="Plastocyanin-like" evidence="8">
    <location>
        <begin position="198"/>
        <end position="242"/>
    </location>
</feature>
<dbReference type="Pfam" id="PF00394">
    <property type="entry name" value="Cu-oxidase"/>
    <property type="match status" value="2"/>
</dbReference>
<evidence type="ECO:0000256" key="7">
    <source>
        <dbReference type="SAM" id="SignalP"/>
    </source>
</evidence>
<protein>
    <submittedName>
        <fullName evidence="11">Cupredoxin</fullName>
    </submittedName>
</protein>
<dbReference type="AlphaFoldDB" id="A0A6A4I9B8"/>
<dbReference type="GO" id="GO:0005576">
    <property type="term" value="C:extracellular region"/>
    <property type="evidence" value="ECO:0007669"/>
    <property type="project" value="UniProtKB-SubCell"/>
</dbReference>
<feature type="domain" description="Plastocyanin-like" evidence="8">
    <location>
        <begin position="154"/>
        <end position="193"/>
    </location>
</feature>
<keyword evidence="3" id="KW-0560">Oxidoreductase</keyword>
<dbReference type="PANTHER" id="PTHR11709">
    <property type="entry name" value="MULTI-COPPER OXIDASE"/>
    <property type="match status" value="1"/>
</dbReference>
<dbReference type="InterPro" id="IPR011707">
    <property type="entry name" value="Cu-oxidase-like_N"/>
</dbReference>
<feature type="domain" description="Plastocyanin-like" evidence="10">
    <location>
        <begin position="66"/>
        <end position="140"/>
    </location>
</feature>
<dbReference type="GO" id="GO:0052716">
    <property type="term" value="F:hydroquinone:oxygen oxidoreductase activity"/>
    <property type="evidence" value="ECO:0007669"/>
    <property type="project" value="UniProtKB-EC"/>
</dbReference>
<dbReference type="InterPro" id="IPR033138">
    <property type="entry name" value="Cu_oxidase_CS"/>
</dbReference>
<dbReference type="PROSITE" id="PS00079">
    <property type="entry name" value="MULTICOPPER_OXIDASE1"/>
    <property type="match status" value="1"/>
</dbReference>
<dbReference type="OrthoDB" id="2121828at2759"/>
<keyword evidence="4" id="KW-0186">Copper</keyword>
<evidence type="ECO:0000256" key="5">
    <source>
        <dbReference type="ARBA" id="ARBA00023157"/>
    </source>
</evidence>
<dbReference type="PANTHER" id="PTHR11709:SF511">
    <property type="entry name" value="LACCASE"/>
    <property type="match status" value="1"/>
</dbReference>
<feature type="domain" description="Plastocyanin-like" evidence="9">
    <location>
        <begin position="317"/>
        <end position="418"/>
    </location>
</feature>
<dbReference type="Pfam" id="PF07732">
    <property type="entry name" value="Cu-oxidase_3"/>
    <property type="match status" value="1"/>
</dbReference>
<dbReference type="Proteomes" id="UP000799118">
    <property type="component" value="Unassembled WGS sequence"/>
</dbReference>
<keyword evidence="5" id="KW-1015">Disulfide bond</keyword>
<evidence type="ECO:0000259" key="9">
    <source>
        <dbReference type="Pfam" id="PF07731"/>
    </source>
</evidence>
<feature type="chain" id="PRO_5025544564" evidence="7">
    <location>
        <begin position="26"/>
        <end position="421"/>
    </location>
</feature>
<organism evidence="11 12">
    <name type="scientific">Gymnopus androsaceus JB14</name>
    <dbReference type="NCBI Taxonomy" id="1447944"/>
    <lineage>
        <taxon>Eukaryota</taxon>
        <taxon>Fungi</taxon>
        <taxon>Dikarya</taxon>
        <taxon>Basidiomycota</taxon>
        <taxon>Agaricomycotina</taxon>
        <taxon>Agaricomycetes</taxon>
        <taxon>Agaricomycetidae</taxon>
        <taxon>Agaricales</taxon>
        <taxon>Marasmiineae</taxon>
        <taxon>Omphalotaceae</taxon>
        <taxon>Gymnopus</taxon>
    </lineage>
</organism>
<dbReference type="CDD" id="cd13903">
    <property type="entry name" value="CuRO_3_Tv-LCC_like"/>
    <property type="match status" value="1"/>
</dbReference>
<dbReference type="InterPro" id="IPR045087">
    <property type="entry name" value="Cu-oxidase_fam"/>
</dbReference>
<evidence type="ECO:0000259" key="8">
    <source>
        <dbReference type="Pfam" id="PF00394"/>
    </source>
</evidence>
<evidence type="ECO:0000256" key="4">
    <source>
        <dbReference type="ARBA" id="ARBA00023008"/>
    </source>
</evidence>
<dbReference type="Pfam" id="PF07731">
    <property type="entry name" value="Cu-oxidase_2"/>
    <property type="match status" value="1"/>
</dbReference>
<evidence type="ECO:0000256" key="1">
    <source>
        <dbReference type="ARBA" id="ARBA00010609"/>
    </source>
</evidence>
<dbReference type="InterPro" id="IPR011706">
    <property type="entry name" value="Cu-oxidase_C"/>
</dbReference>
<keyword evidence="7" id="KW-0732">Signal</keyword>
<gene>
    <name evidence="11" type="ORF">BT96DRAFT_955322</name>
</gene>
<dbReference type="Gene3D" id="2.60.40.420">
    <property type="entry name" value="Cupredoxins - blue copper proteins"/>
    <property type="match status" value="4"/>
</dbReference>